<evidence type="ECO:0000259" key="3">
    <source>
        <dbReference type="Pfam" id="PF00535"/>
    </source>
</evidence>
<dbReference type="PANTHER" id="PTHR22916">
    <property type="entry name" value="GLYCOSYLTRANSFERASE"/>
    <property type="match status" value="1"/>
</dbReference>
<dbReference type="Proteomes" id="UP000254051">
    <property type="component" value="Unassembled WGS sequence"/>
</dbReference>
<evidence type="ECO:0000256" key="1">
    <source>
        <dbReference type="ARBA" id="ARBA00022676"/>
    </source>
</evidence>
<dbReference type="InterPro" id="IPR029044">
    <property type="entry name" value="Nucleotide-diphossugar_trans"/>
</dbReference>
<dbReference type="EMBL" id="UHJJ01000013">
    <property type="protein sequence ID" value="SUQ15488.1"/>
    <property type="molecule type" value="Genomic_DNA"/>
</dbReference>
<dbReference type="Gene3D" id="3.90.550.10">
    <property type="entry name" value="Spore Coat Polysaccharide Biosynthesis Protein SpsA, Chain A"/>
    <property type="match status" value="1"/>
</dbReference>
<dbReference type="RefSeq" id="WP_109713365.1">
    <property type="nucleotide sequence ID" value="NZ_QGDS01000013.1"/>
</dbReference>
<dbReference type="SUPFAM" id="SSF53448">
    <property type="entry name" value="Nucleotide-diphospho-sugar transferases"/>
    <property type="match status" value="1"/>
</dbReference>
<sequence length="341" mass="39357">MKKILSIVIPSYNVEKYLEQTLTSFVETSILGDIEVLVVDDGSKDSTAEIGKRFEEQYPETFRVISKENGGHGSTINKGIEECTGKYFKVVDGDDWVNTSGFKILVEKLKSCDADYIVTNYYEVDDQTGEKTGRDYAQLKKEGMEESRWNFNDVAKRAQPAMHALVFRSSILKENQIRLDEHSFYVDVEYVLYPLPYVESVVYFDLYVYMYRLALVTQSVSIQGFRKHIQNHIDVILHLAEFAEKYKNSATEEKQVKVDFIGKRIAQMVGDQITIFMSYPTGDKENKAKFLRFDKDLKEKSEWIYNLSSYESGTLRILRKMNFNGYKLIMGAGQKRNGMEG</sequence>
<evidence type="ECO:0000313" key="5">
    <source>
        <dbReference type="Proteomes" id="UP000254051"/>
    </source>
</evidence>
<dbReference type="OrthoDB" id="9810303at2"/>
<dbReference type="PANTHER" id="PTHR22916:SF51">
    <property type="entry name" value="GLYCOSYLTRANSFERASE EPSH-RELATED"/>
    <property type="match status" value="1"/>
</dbReference>
<dbReference type="AlphaFoldDB" id="A0A315ZSD4"/>
<keyword evidence="5" id="KW-1185">Reference proteome</keyword>
<reference evidence="5" key="1">
    <citation type="submission" date="2017-07" db="EMBL/GenBank/DDBJ databases">
        <authorList>
            <person name="Varghese N."/>
            <person name="Submissions S."/>
        </authorList>
    </citation>
    <scope>NUCLEOTIDE SEQUENCE [LARGE SCALE GENOMIC DNA]</scope>
    <source>
        <strain evidence="5">NLAE-zl-C134</strain>
    </source>
</reference>
<organism evidence="4 5">
    <name type="scientific">Faecalicatena contorta</name>
    <dbReference type="NCBI Taxonomy" id="39482"/>
    <lineage>
        <taxon>Bacteria</taxon>
        <taxon>Bacillati</taxon>
        <taxon>Bacillota</taxon>
        <taxon>Clostridia</taxon>
        <taxon>Lachnospirales</taxon>
        <taxon>Lachnospiraceae</taxon>
        <taxon>Faecalicatena</taxon>
    </lineage>
</organism>
<proteinExistence type="predicted"/>
<dbReference type="CDD" id="cd00761">
    <property type="entry name" value="Glyco_tranf_GTA_type"/>
    <property type="match status" value="1"/>
</dbReference>
<gene>
    <name evidence="4" type="ORF">SAMN05216529_11333</name>
</gene>
<dbReference type="Pfam" id="PF00535">
    <property type="entry name" value="Glycos_transf_2"/>
    <property type="match status" value="1"/>
</dbReference>
<keyword evidence="1" id="KW-0328">Glycosyltransferase</keyword>
<dbReference type="InterPro" id="IPR001173">
    <property type="entry name" value="Glyco_trans_2-like"/>
</dbReference>
<evidence type="ECO:0000313" key="4">
    <source>
        <dbReference type="EMBL" id="SUQ15488.1"/>
    </source>
</evidence>
<protein>
    <submittedName>
        <fullName evidence="4">Glycosyltransferase involved in cell wall bisynthesis</fullName>
    </submittedName>
</protein>
<feature type="domain" description="Glycosyltransferase 2-like" evidence="3">
    <location>
        <begin position="6"/>
        <end position="136"/>
    </location>
</feature>
<name>A0A315ZSD4_9FIRM</name>
<evidence type="ECO:0000256" key="2">
    <source>
        <dbReference type="ARBA" id="ARBA00022679"/>
    </source>
</evidence>
<dbReference type="GO" id="GO:0016757">
    <property type="term" value="F:glycosyltransferase activity"/>
    <property type="evidence" value="ECO:0007669"/>
    <property type="project" value="UniProtKB-KW"/>
</dbReference>
<keyword evidence="2 4" id="KW-0808">Transferase</keyword>
<accession>A0A315ZSD4</accession>